<dbReference type="Proteomes" id="UP000525078">
    <property type="component" value="Unassembled WGS sequence"/>
</dbReference>
<keyword evidence="1" id="KW-1133">Transmembrane helix</keyword>
<feature type="transmembrane region" description="Helical" evidence="1">
    <location>
        <begin position="225"/>
        <end position="247"/>
    </location>
</feature>
<keyword evidence="1" id="KW-0812">Transmembrane</keyword>
<evidence type="ECO:0000313" key="3">
    <source>
        <dbReference type="EMBL" id="KAF4395412.1"/>
    </source>
</evidence>
<dbReference type="AlphaFoldDB" id="A0A7J6ET44"/>
<dbReference type="Proteomes" id="UP000583929">
    <property type="component" value="Unassembled WGS sequence"/>
</dbReference>
<reference evidence="4 5" key="1">
    <citation type="journal article" date="2020" name="bioRxiv">
        <title>Sequence and annotation of 42 cannabis genomes reveals extensive copy number variation in cannabinoid synthesis and pathogen resistance genes.</title>
        <authorList>
            <person name="Mckernan K.J."/>
            <person name="Helbert Y."/>
            <person name="Kane L.T."/>
            <person name="Ebling H."/>
            <person name="Zhang L."/>
            <person name="Liu B."/>
            <person name="Eaton Z."/>
            <person name="Mclaughlin S."/>
            <person name="Kingan S."/>
            <person name="Baybayan P."/>
            <person name="Concepcion G."/>
            <person name="Jordan M."/>
            <person name="Riva A."/>
            <person name="Barbazuk W."/>
            <person name="Harkins T."/>
        </authorList>
    </citation>
    <scope>NUCLEOTIDE SEQUENCE [LARGE SCALE GENOMIC DNA]</scope>
    <source>
        <strain evidence="4 5">cv. Jamaican Lion 4</strain>
        <strain evidence="3">Father</strain>
        <strain evidence="2">Mother</strain>
        <tissue evidence="2">Leaf</tissue>
    </source>
</reference>
<keyword evidence="1" id="KW-0472">Membrane</keyword>
<dbReference type="EMBL" id="JAATIP010000198">
    <property type="protein sequence ID" value="KAF4360849.1"/>
    <property type="molecule type" value="Genomic_DNA"/>
</dbReference>
<keyword evidence="5" id="KW-1185">Reference proteome</keyword>
<comment type="caution">
    <text evidence="2">The sequence shown here is derived from an EMBL/GenBank/DDBJ whole genome shotgun (WGS) entry which is preliminary data.</text>
</comment>
<proteinExistence type="predicted"/>
<evidence type="ECO:0000313" key="2">
    <source>
        <dbReference type="EMBL" id="KAF4360849.1"/>
    </source>
</evidence>
<evidence type="ECO:0000256" key="1">
    <source>
        <dbReference type="SAM" id="Phobius"/>
    </source>
</evidence>
<accession>A0A7J6ET44</accession>
<sequence length="348" mass="40855">MPIHKPKNIKKEKLRLNSATNQKNSVDQIQNYKNLTEISTRKAERLHNFLNFLNLRILRRVFIITIHHWPTSELQQFSFAYPLNSSPVNGIRYRLRERNHWRKRRVYWDANRKKQQRVCSSSDALEQPSPSHGCCWRENMKRNKEEEEEGGSTSIYIVDLVNFDLFLGEELLPCHQHVEEWLKREKDRVYNYLHSNCELKLMESTTESRDSSSPKSLNLNALPELLIFVFFFASALVLLKSCLYCLCCSSRDTIVLHILRVTVFKGSHQKSQTKQFFSASFRNWLIILLLRFIDVDEMNHSTVLLLILQTWMLTLLSKQNLASRSIGKIKMGSRYQTSTLNNDSSLGQ</sequence>
<name>A0A7J6ET44_CANSA</name>
<evidence type="ECO:0000313" key="5">
    <source>
        <dbReference type="Proteomes" id="UP000583929"/>
    </source>
</evidence>
<dbReference type="EMBL" id="JAATIQ010000040">
    <property type="protein sequence ID" value="KAF4395412.1"/>
    <property type="molecule type" value="Genomic_DNA"/>
</dbReference>
<organism evidence="2 4">
    <name type="scientific">Cannabis sativa</name>
    <name type="common">Hemp</name>
    <name type="synonym">Marijuana</name>
    <dbReference type="NCBI Taxonomy" id="3483"/>
    <lineage>
        <taxon>Eukaryota</taxon>
        <taxon>Viridiplantae</taxon>
        <taxon>Streptophyta</taxon>
        <taxon>Embryophyta</taxon>
        <taxon>Tracheophyta</taxon>
        <taxon>Spermatophyta</taxon>
        <taxon>Magnoliopsida</taxon>
        <taxon>eudicotyledons</taxon>
        <taxon>Gunneridae</taxon>
        <taxon>Pentapetalae</taxon>
        <taxon>rosids</taxon>
        <taxon>fabids</taxon>
        <taxon>Rosales</taxon>
        <taxon>Cannabaceae</taxon>
        <taxon>Cannabis</taxon>
    </lineage>
</organism>
<evidence type="ECO:0000313" key="4">
    <source>
        <dbReference type="Proteomes" id="UP000525078"/>
    </source>
</evidence>
<protein>
    <submittedName>
        <fullName evidence="2">Uncharacterized protein</fullName>
    </submittedName>
</protein>
<gene>
    <name evidence="2" type="ORF">F8388_015172</name>
    <name evidence="3" type="ORF">G4B88_010876</name>
</gene>